<dbReference type="InterPro" id="IPR001283">
    <property type="entry name" value="CRISP-related"/>
</dbReference>
<dbReference type="CDD" id="cd05381">
    <property type="entry name" value="CAP_PR-1"/>
    <property type="match status" value="1"/>
</dbReference>
<dbReference type="Proteomes" id="UP000325315">
    <property type="component" value="Unassembled WGS sequence"/>
</dbReference>
<dbReference type="PANTHER" id="PTHR31696:SF69">
    <property type="entry name" value="PROTEIN MIZU-KUSSEI 1-LIKE"/>
    <property type="match status" value="1"/>
</dbReference>
<dbReference type="InterPro" id="IPR006460">
    <property type="entry name" value="MIZ1-like_pln"/>
</dbReference>
<keyword evidence="1" id="KW-0732">Signal</keyword>
<name>A0A5B6VYD3_9ROSI</name>
<dbReference type="GO" id="GO:0010274">
    <property type="term" value="P:hydrotropism"/>
    <property type="evidence" value="ECO:0007669"/>
    <property type="project" value="InterPro"/>
</dbReference>
<protein>
    <submittedName>
        <fullName evidence="3">Protein MIZU-KUSSEI 1-like</fullName>
    </submittedName>
</protein>
<evidence type="ECO:0000259" key="2">
    <source>
        <dbReference type="SMART" id="SM00198"/>
    </source>
</evidence>
<dbReference type="PRINTS" id="PR00837">
    <property type="entry name" value="V5TPXLIKE"/>
</dbReference>
<keyword evidence="4" id="KW-1185">Reference proteome</keyword>
<dbReference type="AlphaFoldDB" id="A0A5B6VYD3"/>
<dbReference type="Pfam" id="PF00188">
    <property type="entry name" value="CAP"/>
    <property type="match status" value="1"/>
</dbReference>
<organism evidence="3 4">
    <name type="scientific">Gossypium australe</name>
    <dbReference type="NCBI Taxonomy" id="47621"/>
    <lineage>
        <taxon>Eukaryota</taxon>
        <taxon>Viridiplantae</taxon>
        <taxon>Streptophyta</taxon>
        <taxon>Embryophyta</taxon>
        <taxon>Tracheophyta</taxon>
        <taxon>Spermatophyta</taxon>
        <taxon>Magnoliopsida</taxon>
        <taxon>eudicotyledons</taxon>
        <taxon>Gunneridae</taxon>
        <taxon>Pentapetalae</taxon>
        <taxon>rosids</taxon>
        <taxon>malvids</taxon>
        <taxon>Malvales</taxon>
        <taxon>Malvaceae</taxon>
        <taxon>Malvoideae</taxon>
        <taxon>Gossypium</taxon>
    </lineage>
</organism>
<dbReference type="Gene3D" id="3.40.33.10">
    <property type="entry name" value="CAP"/>
    <property type="match status" value="1"/>
</dbReference>
<proteinExistence type="predicted"/>
<reference evidence="4" key="1">
    <citation type="journal article" date="2019" name="Plant Biotechnol. J.">
        <title>Genome sequencing of the Australian wild diploid species Gossypium australe highlights disease resistance and delayed gland morphogenesis.</title>
        <authorList>
            <person name="Cai Y."/>
            <person name="Cai X."/>
            <person name="Wang Q."/>
            <person name="Wang P."/>
            <person name="Zhang Y."/>
            <person name="Cai C."/>
            <person name="Xu Y."/>
            <person name="Wang K."/>
            <person name="Zhou Z."/>
            <person name="Wang C."/>
            <person name="Geng S."/>
            <person name="Li B."/>
            <person name="Dong Q."/>
            <person name="Hou Y."/>
            <person name="Wang H."/>
            <person name="Ai P."/>
            <person name="Liu Z."/>
            <person name="Yi F."/>
            <person name="Sun M."/>
            <person name="An G."/>
            <person name="Cheng J."/>
            <person name="Zhang Y."/>
            <person name="Shi Q."/>
            <person name="Xie Y."/>
            <person name="Shi X."/>
            <person name="Chang Y."/>
            <person name="Huang F."/>
            <person name="Chen Y."/>
            <person name="Hong S."/>
            <person name="Mi L."/>
            <person name="Sun Q."/>
            <person name="Zhang L."/>
            <person name="Zhou B."/>
            <person name="Peng R."/>
            <person name="Zhang X."/>
            <person name="Liu F."/>
        </authorList>
    </citation>
    <scope>NUCLEOTIDE SEQUENCE [LARGE SCALE GENOMIC DNA]</scope>
    <source>
        <strain evidence="4">cv. PA1801</strain>
    </source>
</reference>
<accession>A0A5B6VYD3</accession>
<dbReference type="Pfam" id="PF04759">
    <property type="entry name" value="DUF617"/>
    <property type="match status" value="1"/>
</dbReference>
<sequence>MACLLFAVLVLAISHNMVQEVAAAASPGSRAPSVLPSAAREFLAAHNQARAAVEVGPLKWSTQLVNAASLLARYQRNKMGCQFANLTDHKYGANQLWGSGAAVNPGMAVDTWVKEKSYYDYASNSCAPDHMCGVYKQVVWKNSSELGCAQATCKDQTSLTIWNKNHINKIIDGRERVDTHPHLRNLLRQIMDFLAPLRACKKLIFYQCLPDAATLVTGTIICPIGDKKVKLCLKENKKTEPPVFVELPLNTSEFTSSIDSSVLRIVLDPVPDSGITQRWQTYCNGQKVGFARRLVVGKEEKWVLETMQMVSSGAGFLLQKGSDAGSFKYLRGQFERIVGSDDSEAYHLVDPSYWFGQDLSVFFLSK</sequence>
<feature type="domain" description="SCP" evidence="2">
    <location>
        <begin position="37"/>
        <end position="171"/>
    </location>
</feature>
<evidence type="ECO:0000313" key="3">
    <source>
        <dbReference type="EMBL" id="KAA3474320.1"/>
    </source>
</evidence>
<dbReference type="InterPro" id="IPR014044">
    <property type="entry name" value="CAP_dom"/>
</dbReference>
<comment type="caution">
    <text evidence="3">The sequence shown here is derived from an EMBL/GenBank/DDBJ whole genome shotgun (WGS) entry which is preliminary data.</text>
</comment>
<gene>
    <name evidence="3" type="ORF">EPI10_024616</name>
</gene>
<dbReference type="SMART" id="SM00198">
    <property type="entry name" value="SCP"/>
    <property type="match status" value="1"/>
</dbReference>
<dbReference type="PANTHER" id="PTHR31696">
    <property type="entry name" value="PROTEIN MIZU-KUSSEI 1"/>
    <property type="match status" value="1"/>
</dbReference>
<dbReference type="SUPFAM" id="SSF55797">
    <property type="entry name" value="PR-1-like"/>
    <property type="match status" value="1"/>
</dbReference>
<feature type="signal peptide" evidence="1">
    <location>
        <begin position="1"/>
        <end position="23"/>
    </location>
</feature>
<evidence type="ECO:0000313" key="4">
    <source>
        <dbReference type="Proteomes" id="UP000325315"/>
    </source>
</evidence>
<dbReference type="EMBL" id="SMMG02000005">
    <property type="protein sequence ID" value="KAA3474320.1"/>
    <property type="molecule type" value="Genomic_DNA"/>
</dbReference>
<dbReference type="OrthoDB" id="337038at2759"/>
<feature type="chain" id="PRO_5023040791" evidence="1">
    <location>
        <begin position="24"/>
        <end position="366"/>
    </location>
</feature>
<dbReference type="InterPro" id="IPR035940">
    <property type="entry name" value="CAP_sf"/>
</dbReference>
<dbReference type="FunFam" id="3.40.33.10:FF:000004">
    <property type="entry name" value="CAP, cysteine-rich secretory protein, antigen 5"/>
    <property type="match status" value="1"/>
</dbReference>
<evidence type="ECO:0000256" key="1">
    <source>
        <dbReference type="SAM" id="SignalP"/>
    </source>
</evidence>